<dbReference type="PANTHER" id="PTHR43649:SF31">
    <property type="entry name" value="SN-GLYCEROL-3-PHOSPHATE-BINDING PERIPLASMIC PROTEIN UGPB"/>
    <property type="match status" value="1"/>
</dbReference>
<evidence type="ECO:0000256" key="3">
    <source>
        <dbReference type="ARBA" id="ARBA00022448"/>
    </source>
</evidence>
<name>A0A0B3W4K6_9FIRM</name>
<dbReference type="Pfam" id="PF13416">
    <property type="entry name" value="SBP_bac_8"/>
    <property type="match status" value="1"/>
</dbReference>
<protein>
    <submittedName>
        <fullName evidence="6">Glycerol-3-phosphate ABC transporter substrate-binding protein</fullName>
    </submittedName>
</protein>
<sequence length="432" mass="47950">MHKKLVKIFSLISAVSLLAVGCSNGLSSAQSSDKKVKIEYWHVNAETQGGKSVDKLVEEFNSQSDTVEVVAKYNPDMYKGLLQNFQAEAATGSTPALVQVGWSFLDYFSNNFDYVEPQDIIDKHFPEDKTFLEDNFLPNILDLAKNSEGSQVGIPYSLSTPVLYINKDMLKECGLDENGPKTWEQVQEFAKTIKEKTDKYGVYIQEPADNWATQALLESNGARMITDGKATFASNKGIEAYEAYANMVKNEEALHISWDEGVQSFINGEVGMLYTTIARRASIQEGAEFDVSAVNSPAWEGEDVRLPAGGCFLAITAQDEEEQKAAWEFQKYLYSVESMAEWTIGTGYVPPRKDVAEAENGLKSFLEENEMMEAATSQMEDVVSWTSFPGDAGLEAEQILLDTRDQILGGRVSTKDGLTEAQNKINKLLEKQ</sequence>
<dbReference type="SUPFAM" id="SSF53850">
    <property type="entry name" value="Periplasmic binding protein-like II"/>
    <property type="match status" value="1"/>
</dbReference>
<dbReference type="GO" id="GO:0030313">
    <property type="term" value="C:cell envelope"/>
    <property type="evidence" value="ECO:0007669"/>
    <property type="project" value="UniProtKB-SubCell"/>
</dbReference>
<evidence type="ECO:0000256" key="5">
    <source>
        <dbReference type="SAM" id="SignalP"/>
    </source>
</evidence>
<dbReference type="InterPro" id="IPR010916">
    <property type="entry name" value="TonB_box_CS"/>
</dbReference>
<dbReference type="OrthoDB" id="9795467at2"/>
<dbReference type="AlphaFoldDB" id="A0A0B3W4K6"/>
<dbReference type="PANTHER" id="PTHR43649">
    <property type="entry name" value="ARABINOSE-BINDING PROTEIN-RELATED"/>
    <property type="match status" value="1"/>
</dbReference>
<dbReference type="CDD" id="cd14748">
    <property type="entry name" value="PBP2_UgpB"/>
    <property type="match status" value="1"/>
</dbReference>
<dbReference type="Gene3D" id="3.40.190.10">
    <property type="entry name" value="Periplasmic binding protein-like II"/>
    <property type="match status" value="2"/>
</dbReference>
<feature type="chain" id="PRO_5038523024" evidence="5">
    <location>
        <begin position="20"/>
        <end position="432"/>
    </location>
</feature>
<comment type="subcellular location">
    <subcellularLocation>
        <location evidence="1">Cell envelope</location>
    </subcellularLocation>
</comment>
<dbReference type="RefSeq" id="WP_039679553.1">
    <property type="nucleotide sequence ID" value="NZ_JWHR01000079.1"/>
</dbReference>
<gene>
    <name evidence="6" type="ORF">QX51_08900</name>
</gene>
<accession>A0A0B3W4K6</accession>
<reference evidence="6 7" key="1">
    <citation type="submission" date="2014-12" db="EMBL/GenBank/DDBJ databases">
        <title>Draft genome sequence of Terrisporobacter sp. 08-306576, isolated from the blood culture of a bacteremia patient.</title>
        <authorList>
            <person name="Lund L.C."/>
            <person name="Sydenham T.V."/>
            <person name="Hogh S.V."/>
            <person name="Skov M.N."/>
            <person name="Kemp M."/>
            <person name="Justesen U.S."/>
        </authorList>
    </citation>
    <scope>NUCLEOTIDE SEQUENCE [LARGE SCALE GENOMIC DNA]</scope>
    <source>
        <strain evidence="6 7">08-306576</strain>
    </source>
</reference>
<dbReference type="Proteomes" id="UP000031189">
    <property type="component" value="Unassembled WGS sequence"/>
</dbReference>
<evidence type="ECO:0000256" key="1">
    <source>
        <dbReference type="ARBA" id="ARBA00004196"/>
    </source>
</evidence>
<dbReference type="InterPro" id="IPR050490">
    <property type="entry name" value="Bact_solute-bd_prot1"/>
</dbReference>
<dbReference type="STRING" id="1577792.QX51_08900"/>
<dbReference type="EMBL" id="JWHR01000079">
    <property type="protein sequence ID" value="KHS57342.1"/>
    <property type="molecule type" value="Genomic_DNA"/>
</dbReference>
<dbReference type="PROSITE" id="PS00430">
    <property type="entry name" value="TONB_DEPENDENT_REC_1"/>
    <property type="match status" value="1"/>
</dbReference>
<proteinExistence type="inferred from homology"/>
<keyword evidence="4 5" id="KW-0732">Signal</keyword>
<organism evidence="6 7">
    <name type="scientific">Terrisporobacter othiniensis</name>
    <dbReference type="NCBI Taxonomy" id="1577792"/>
    <lineage>
        <taxon>Bacteria</taxon>
        <taxon>Bacillati</taxon>
        <taxon>Bacillota</taxon>
        <taxon>Clostridia</taxon>
        <taxon>Peptostreptococcales</taxon>
        <taxon>Peptostreptococcaceae</taxon>
        <taxon>Terrisporobacter</taxon>
    </lineage>
</organism>
<dbReference type="PROSITE" id="PS51257">
    <property type="entry name" value="PROKAR_LIPOPROTEIN"/>
    <property type="match status" value="1"/>
</dbReference>
<keyword evidence="7" id="KW-1185">Reference proteome</keyword>
<dbReference type="InterPro" id="IPR006059">
    <property type="entry name" value="SBP"/>
</dbReference>
<evidence type="ECO:0000256" key="4">
    <source>
        <dbReference type="ARBA" id="ARBA00022729"/>
    </source>
</evidence>
<evidence type="ECO:0000313" key="7">
    <source>
        <dbReference type="Proteomes" id="UP000031189"/>
    </source>
</evidence>
<comment type="caution">
    <text evidence="6">The sequence shown here is derived from an EMBL/GenBank/DDBJ whole genome shotgun (WGS) entry which is preliminary data.</text>
</comment>
<evidence type="ECO:0000313" key="6">
    <source>
        <dbReference type="EMBL" id="KHS57342.1"/>
    </source>
</evidence>
<feature type="signal peptide" evidence="5">
    <location>
        <begin position="1"/>
        <end position="19"/>
    </location>
</feature>
<keyword evidence="3" id="KW-0813">Transport</keyword>
<comment type="similarity">
    <text evidence="2">Belongs to the bacterial solute-binding protein 1 family.</text>
</comment>
<evidence type="ECO:0000256" key="2">
    <source>
        <dbReference type="ARBA" id="ARBA00008520"/>
    </source>
</evidence>